<evidence type="ECO:0000313" key="10">
    <source>
        <dbReference type="Proteomes" id="UP000288716"/>
    </source>
</evidence>
<comment type="similarity">
    <text evidence="2 8">Belongs to the glycosyltransferase 92 family.</text>
</comment>
<feature type="non-terminal residue" evidence="9">
    <location>
        <position position="1"/>
    </location>
</feature>
<evidence type="ECO:0000256" key="2">
    <source>
        <dbReference type="ARBA" id="ARBA00007647"/>
    </source>
</evidence>
<accession>A0A443S2Y7</accession>
<dbReference type="EC" id="2.4.1.-" evidence="8"/>
<dbReference type="AlphaFoldDB" id="A0A443S2Y7"/>
<name>A0A443S2Y7_9ACAR</name>
<dbReference type="STRING" id="299467.A0A443S2Y7"/>
<dbReference type="GO" id="GO:0005737">
    <property type="term" value="C:cytoplasm"/>
    <property type="evidence" value="ECO:0007669"/>
    <property type="project" value="TreeGrafter"/>
</dbReference>
<keyword evidence="3 8" id="KW-0328">Glycosyltransferase</keyword>
<dbReference type="VEuPathDB" id="VectorBase:LDEU010142"/>
<evidence type="ECO:0000256" key="8">
    <source>
        <dbReference type="RuleBase" id="RU366017"/>
    </source>
</evidence>
<evidence type="ECO:0000256" key="3">
    <source>
        <dbReference type="ARBA" id="ARBA00022676"/>
    </source>
</evidence>
<evidence type="ECO:0000256" key="1">
    <source>
        <dbReference type="ARBA" id="ARBA00004167"/>
    </source>
</evidence>
<keyword evidence="10" id="KW-1185">Reference proteome</keyword>
<comment type="caution">
    <text evidence="9">The sequence shown here is derived from an EMBL/GenBank/DDBJ whole genome shotgun (WGS) entry which is preliminary data.</text>
</comment>
<dbReference type="Proteomes" id="UP000288716">
    <property type="component" value="Unassembled WGS sequence"/>
</dbReference>
<keyword evidence="6" id="KW-1133">Transmembrane helix</keyword>
<gene>
    <name evidence="9" type="ORF">B4U80_10833</name>
</gene>
<evidence type="ECO:0000313" key="9">
    <source>
        <dbReference type="EMBL" id="RWS21898.1"/>
    </source>
</evidence>
<dbReference type="OrthoDB" id="2017643at2759"/>
<evidence type="ECO:0000256" key="7">
    <source>
        <dbReference type="ARBA" id="ARBA00023136"/>
    </source>
</evidence>
<reference evidence="9 10" key="1">
    <citation type="journal article" date="2018" name="Gigascience">
        <title>Genomes of trombidid mites reveal novel predicted allergens and laterally-transferred genes associated with secondary metabolism.</title>
        <authorList>
            <person name="Dong X."/>
            <person name="Chaisiri K."/>
            <person name="Xia D."/>
            <person name="Armstrong S.D."/>
            <person name="Fang Y."/>
            <person name="Donnelly M.J."/>
            <person name="Kadowaki T."/>
            <person name="McGarry J.W."/>
            <person name="Darby A.C."/>
            <person name="Makepeace B.L."/>
        </authorList>
    </citation>
    <scope>NUCLEOTIDE SEQUENCE [LARGE SCALE GENOMIC DNA]</scope>
    <source>
        <strain evidence="9">UoL-UT</strain>
    </source>
</reference>
<keyword evidence="5" id="KW-0812">Transmembrane</keyword>
<protein>
    <recommendedName>
        <fullName evidence="8">Glycosyltransferase family 92 protein</fullName>
        <ecNumber evidence="8">2.4.1.-</ecNumber>
    </recommendedName>
</protein>
<sequence>FEDEKSFSTKNAAKLITPDKQNEYDELKLKEEFLKSPRDLNETQTYQKLAHFSNLPISYWIKMRRKGYLPKAVDKSCKAEFPNLFEVHFNNIYWQTLKVNNAKYYLFSAYYDDRTKVSVMANVRILAMINRLKPPQVYCQFWFQSKVFTPVFAKASYTYNWRLKWGNNVTGILQPFTINCEVPVIQSYDGKQLYRMSPDAVSIVASECDKSTNALRVVNNQVQVKQDFAVCVKALDFLNIDLSVRLVEWIEAVIALGAKKIFLYELDIHPNIAKVINYYQNKGFVELTKTTLPGSQPNIPGFRHFYLRNQVVTKRQFEVIVYNDCLYRNINSYNYLALLDIDEVIMPLKHQNWSHLMEQVVNVTSLYTERAVASFCARNVYFFDSFSNKTNETNSIGREAGIPRHLHMLQHVFRSDKYTDTISYVKCFHDTSQIISIHNHFPIKCVSKKCIANLMNNEMVHLQHYRKDCVGELANVCDKQYRDKFVRDTSIWRYKDSIIMRSAKVFKEIGFVK</sequence>
<dbReference type="Pfam" id="PF01697">
    <property type="entry name" value="Glyco_transf_92"/>
    <property type="match status" value="1"/>
</dbReference>
<keyword evidence="4 8" id="KW-0808">Transferase</keyword>
<evidence type="ECO:0000256" key="4">
    <source>
        <dbReference type="ARBA" id="ARBA00022679"/>
    </source>
</evidence>
<keyword evidence="7" id="KW-0472">Membrane</keyword>
<evidence type="ECO:0000256" key="6">
    <source>
        <dbReference type="ARBA" id="ARBA00022989"/>
    </source>
</evidence>
<organism evidence="9 10">
    <name type="scientific">Leptotrombidium deliense</name>
    <dbReference type="NCBI Taxonomy" id="299467"/>
    <lineage>
        <taxon>Eukaryota</taxon>
        <taxon>Metazoa</taxon>
        <taxon>Ecdysozoa</taxon>
        <taxon>Arthropoda</taxon>
        <taxon>Chelicerata</taxon>
        <taxon>Arachnida</taxon>
        <taxon>Acari</taxon>
        <taxon>Acariformes</taxon>
        <taxon>Trombidiformes</taxon>
        <taxon>Prostigmata</taxon>
        <taxon>Anystina</taxon>
        <taxon>Parasitengona</taxon>
        <taxon>Trombiculoidea</taxon>
        <taxon>Trombiculidae</taxon>
        <taxon>Leptotrombidium</taxon>
    </lineage>
</organism>
<proteinExistence type="inferred from homology"/>
<dbReference type="GO" id="GO:0016020">
    <property type="term" value="C:membrane"/>
    <property type="evidence" value="ECO:0007669"/>
    <property type="project" value="UniProtKB-SubCell"/>
</dbReference>
<dbReference type="GO" id="GO:0016757">
    <property type="term" value="F:glycosyltransferase activity"/>
    <property type="evidence" value="ECO:0007669"/>
    <property type="project" value="UniProtKB-UniRule"/>
</dbReference>
<dbReference type="EMBL" id="NCKV01010413">
    <property type="protein sequence ID" value="RWS21898.1"/>
    <property type="molecule type" value="Genomic_DNA"/>
</dbReference>
<dbReference type="InterPro" id="IPR008166">
    <property type="entry name" value="Glyco_transf_92"/>
</dbReference>
<dbReference type="PANTHER" id="PTHR21461:SF83">
    <property type="entry name" value="GLYCOSYLTRANSFERASE FAMILY 92 PROTEIN"/>
    <property type="match status" value="1"/>
</dbReference>
<evidence type="ECO:0000256" key="5">
    <source>
        <dbReference type="ARBA" id="ARBA00022692"/>
    </source>
</evidence>
<comment type="subcellular location">
    <subcellularLocation>
        <location evidence="1">Membrane</location>
        <topology evidence="1">Single-pass membrane protein</topology>
    </subcellularLocation>
</comment>
<dbReference type="PANTHER" id="PTHR21461">
    <property type="entry name" value="GLYCOSYLTRANSFERASE FAMILY 92 PROTEIN"/>
    <property type="match status" value="1"/>
</dbReference>